<name>A0A085ZVG4_9FLAO</name>
<dbReference type="PANTHER" id="PTHR38471">
    <property type="entry name" value="FOUR HELIX BUNDLE PROTEIN"/>
    <property type="match status" value="1"/>
</dbReference>
<reference evidence="1 2" key="1">
    <citation type="submission" date="2014-07" db="EMBL/GenBank/DDBJ databases">
        <title>Genome of Chryseobacterium luteum DSM 18605.</title>
        <authorList>
            <person name="Stropko S.J."/>
            <person name="Pipes S.E."/>
            <person name="Newman J.D."/>
        </authorList>
    </citation>
    <scope>NUCLEOTIDE SEQUENCE [LARGE SCALE GENOMIC DNA]</scope>
    <source>
        <strain evidence="1 2">DSM 18605</strain>
    </source>
</reference>
<dbReference type="OrthoDB" id="9811959at2"/>
<dbReference type="EMBL" id="JPRO01000003">
    <property type="protein sequence ID" value="KFF08428.1"/>
    <property type="molecule type" value="Genomic_DNA"/>
</dbReference>
<dbReference type="SUPFAM" id="SSF158446">
    <property type="entry name" value="IVS-encoded protein-like"/>
    <property type="match status" value="1"/>
</dbReference>
<accession>A0A085ZVG4</accession>
<keyword evidence="2" id="KW-1185">Reference proteome</keyword>
<dbReference type="InterPro" id="IPR012657">
    <property type="entry name" value="23S_rRNA-intervening_sequence"/>
</dbReference>
<dbReference type="Pfam" id="PF05635">
    <property type="entry name" value="23S_rRNA_IVP"/>
    <property type="match status" value="1"/>
</dbReference>
<sequence>MSFQDFKKLDVWLFARKLTNSVYTITKEFPSSEQFGLINQMRRCAVSITSNIAEGCGRNTSKGTLVFLYISQGSLFELETQLYIAFDQNYIDETFFIKIDEEIQTSKKLLNGFINYFKKQEDGK</sequence>
<evidence type="ECO:0000313" key="2">
    <source>
        <dbReference type="Proteomes" id="UP000028703"/>
    </source>
</evidence>
<protein>
    <submittedName>
        <fullName evidence="1">30S ribosomal protein S23</fullName>
    </submittedName>
</protein>
<dbReference type="PANTHER" id="PTHR38471:SF2">
    <property type="entry name" value="FOUR HELIX BUNDLE PROTEIN"/>
    <property type="match status" value="1"/>
</dbReference>
<dbReference type="NCBIfam" id="TIGR02436">
    <property type="entry name" value="four helix bundle protein"/>
    <property type="match status" value="1"/>
</dbReference>
<dbReference type="Proteomes" id="UP000028703">
    <property type="component" value="Unassembled WGS sequence"/>
</dbReference>
<dbReference type="Gene3D" id="1.20.1440.60">
    <property type="entry name" value="23S rRNA-intervening sequence"/>
    <property type="match status" value="1"/>
</dbReference>
<keyword evidence="1" id="KW-0689">Ribosomal protein</keyword>
<dbReference type="STRING" id="421531.IX38_06590"/>
<keyword evidence="1" id="KW-0687">Ribonucleoprotein</keyword>
<dbReference type="eggNOG" id="COG0399">
    <property type="taxonomic scope" value="Bacteria"/>
</dbReference>
<organism evidence="1 2">
    <name type="scientific">Chryseobacterium luteum</name>
    <dbReference type="NCBI Taxonomy" id="421531"/>
    <lineage>
        <taxon>Bacteria</taxon>
        <taxon>Pseudomonadati</taxon>
        <taxon>Bacteroidota</taxon>
        <taxon>Flavobacteriia</taxon>
        <taxon>Flavobacteriales</taxon>
        <taxon>Weeksellaceae</taxon>
        <taxon>Chryseobacterium group</taxon>
        <taxon>Chryseobacterium</taxon>
    </lineage>
</organism>
<dbReference type="InterPro" id="IPR036583">
    <property type="entry name" value="23S_rRNA_IVS_sf"/>
</dbReference>
<proteinExistence type="predicted"/>
<dbReference type="GO" id="GO:0005840">
    <property type="term" value="C:ribosome"/>
    <property type="evidence" value="ECO:0007669"/>
    <property type="project" value="UniProtKB-KW"/>
</dbReference>
<dbReference type="AlphaFoldDB" id="A0A085ZVG4"/>
<dbReference type="RefSeq" id="WP_034702956.1">
    <property type="nucleotide sequence ID" value="NZ_JPRO01000003.1"/>
</dbReference>
<evidence type="ECO:0000313" key="1">
    <source>
        <dbReference type="EMBL" id="KFF08428.1"/>
    </source>
</evidence>
<comment type="caution">
    <text evidence="1">The sequence shown here is derived from an EMBL/GenBank/DDBJ whole genome shotgun (WGS) entry which is preliminary data.</text>
</comment>
<gene>
    <name evidence="1" type="ORF">IX38_06590</name>
</gene>
<dbReference type="CDD" id="cd16377">
    <property type="entry name" value="23S_rRNA_IVP_like"/>
    <property type="match status" value="1"/>
</dbReference>